<reference evidence="2 3" key="1">
    <citation type="submission" date="2024-02" db="EMBL/GenBank/DDBJ databases">
        <title>Genome analysis and characterization of Microbaculum marinisediminis sp. nov., isolated from marine sediment.</title>
        <authorList>
            <person name="Du Z.-J."/>
            <person name="Ye Y.-Q."/>
            <person name="Zhang Z.-R."/>
            <person name="Yuan S.-M."/>
            <person name="Zhang X.-Y."/>
        </authorList>
    </citation>
    <scope>NUCLEOTIDE SEQUENCE [LARGE SCALE GENOMIC DNA]</scope>
    <source>
        <strain evidence="2 3">SDUM1044001</strain>
    </source>
</reference>
<evidence type="ECO:0000313" key="3">
    <source>
        <dbReference type="Proteomes" id="UP001378188"/>
    </source>
</evidence>
<dbReference type="EMBL" id="JAZHOF010000011">
    <property type="protein sequence ID" value="MEJ8574329.1"/>
    <property type="molecule type" value="Genomic_DNA"/>
</dbReference>
<evidence type="ECO:0000313" key="2">
    <source>
        <dbReference type="EMBL" id="MEJ8574329.1"/>
    </source>
</evidence>
<proteinExistence type="predicted"/>
<dbReference type="Pfam" id="PF09838">
    <property type="entry name" value="DUF2065"/>
    <property type="match status" value="1"/>
</dbReference>
<dbReference type="InterPro" id="IPR019201">
    <property type="entry name" value="DUF2065"/>
</dbReference>
<feature type="transmembrane region" description="Helical" evidence="1">
    <location>
        <begin position="39"/>
        <end position="59"/>
    </location>
</feature>
<keyword evidence="3" id="KW-1185">Reference proteome</keyword>
<name>A0AAW9RY36_9HYPH</name>
<protein>
    <submittedName>
        <fullName evidence="2">DUF2065 domain-containing protein</fullName>
    </submittedName>
</protein>
<evidence type="ECO:0000256" key="1">
    <source>
        <dbReference type="SAM" id="Phobius"/>
    </source>
</evidence>
<dbReference type="AlphaFoldDB" id="A0AAW9RY36"/>
<dbReference type="Proteomes" id="UP001378188">
    <property type="component" value="Unassembled WGS sequence"/>
</dbReference>
<dbReference type="PANTHER" id="PTHR38602">
    <property type="entry name" value="INNER MEMBRANE PROTEIN-RELATED"/>
    <property type="match status" value="1"/>
</dbReference>
<dbReference type="RefSeq" id="WP_340332027.1">
    <property type="nucleotide sequence ID" value="NZ_JAZHOF010000011.1"/>
</dbReference>
<comment type="caution">
    <text evidence="2">The sequence shown here is derived from an EMBL/GenBank/DDBJ whole genome shotgun (WGS) entry which is preliminary data.</text>
</comment>
<organism evidence="2 3">
    <name type="scientific">Microbaculum marinum</name>
    <dbReference type="NCBI Taxonomy" id="1764581"/>
    <lineage>
        <taxon>Bacteria</taxon>
        <taxon>Pseudomonadati</taxon>
        <taxon>Pseudomonadota</taxon>
        <taxon>Alphaproteobacteria</taxon>
        <taxon>Hyphomicrobiales</taxon>
        <taxon>Tepidamorphaceae</taxon>
        <taxon>Microbaculum</taxon>
    </lineage>
</organism>
<dbReference type="PANTHER" id="PTHR38602:SF1">
    <property type="entry name" value="INNER MEMBRANE PROTEIN"/>
    <property type="match status" value="1"/>
</dbReference>
<keyword evidence="1" id="KW-1133">Transmembrane helix</keyword>
<keyword evidence="1" id="KW-0812">Transmembrane</keyword>
<keyword evidence="1" id="KW-0472">Membrane</keyword>
<accession>A0AAW9RY36</accession>
<gene>
    <name evidence="2" type="ORF">V3328_22790</name>
</gene>
<sequence>MSDFVVALGLVLVIEGVVYAAFPSRLKRMMESALGMPDATLRAGGLAAAATGLFVVWLIRG</sequence>